<evidence type="ECO:0000256" key="4">
    <source>
        <dbReference type="ARBA" id="ARBA00023015"/>
    </source>
</evidence>
<accession>A0A0R3ST35</accession>
<dbReference type="GO" id="GO:0005634">
    <property type="term" value="C:nucleus"/>
    <property type="evidence" value="ECO:0007669"/>
    <property type="project" value="TreeGrafter"/>
</dbReference>
<sequence length="127" mass="14505">MYELKCNGLCLIEVNTRNRCQYCGFQKCLNVGMQKDTVGRSRPCILLFKPSKNKIFPTSSDITPPSVEAFMTSQSPPTDLLSSLKRTENLLRKSISNSCILENYINWARNMPSIDAPNVSLRRFDFF</sequence>
<dbReference type="GO" id="GO:0071376">
    <property type="term" value="P:cellular response to corticotropin-releasing hormone stimulus"/>
    <property type="evidence" value="ECO:0007669"/>
    <property type="project" value="TreeGrafter"/>
</dbReference>
<dbReference type="AlphaFoldDB" id="A0A0R3ST35"/>
<reference evidence="12" key="1">
    <citation type="submission" date="2017-02" db="UniProtKB">
        <authorList>
            <consortium name="WormBaseParasite"/>
        </authorList>
    </citation>
    <scope>IDENTIFICATION</scope>
</reference>
<dbReference type="Pfam" id="PF00105">
    <property type="entry name" value="zf-C4"/>
    <property type="match status" value="1"/>
</dbReference>
<evidence type="ECO:0000256" key="1">
    <source>
        <dbReference type="ARBA" id="ARBA00022723"/>
    </source>
</evidence>
<proteinExistence type="predicted"/>
<evidence type="ECO:0000256" key="2">
    <source>
        <dbReference type="ARBA" id="ARBA00022771"/>
    </source>
</evidence>
<dbReference type="PROSITE" id="PS51030">
    <property type="entry name" value="NUCLEAR_REC_DBD_2"/>
    <property type="match status" value="1"/>
</dbReference>
<protein>
    <submittedName>
        <fullName evidence="12">Nuclear receptor domain-containing protein</fullName>
    </submittedName>
</protein>
<dbReference type="GO" id="GO:0008270">
    <property type="term" value="F:zinc ion binding"/>
    <property type="evidence" value="ECO:0007669"/>
    <property type="project" value="UniProtKB-KW"/>
</dbReference>
<organism evidence="12">
    <name type="scientific">Hymenolepis diminuta</name>
    <name type="common">Rat tapeworm</name>
    <dbReference type="NCBI Taxonomy" id="6216"/>
    <lineage>
        <taxon>Eukaryota</taxon>
        <taxon>Metazoa</taxon>
        <taxon>Spiralia</taxon>
        <taxon>Lophotrochozoa</taxon>
        <taxon>Platyhelminthes</taxon>
        <taxon>Cestoda</taxon>
        <taxon>Eucestoda</taxon>
        <taxon>Cyclophyllidea</taxon>
        <taxon>Hymenolepididae</taxon>
        <taxon>Hymenolepis</taxon>
    </lineage>
</organism>
<evidence type="ECO:0000313" key="11">
    <source>
        <dbReference type="Proteomes" id="UP000274504"/>
    </source>
</evidence>
<evidence type="ECO:0000256" key="5">
    <source>
        <dbReference type="ARBA" id="ARBA00023125"/>
    </source>
</evidence>
<dbReference type="InterPro" id="IPR001628">
    <property type="entry name" value="Znf_hrmn_rcpt"/>
</dbReference>
<keyword evidence="5" id="KW-0238">DNA-binding</keyword>
<gene>
    <name evidence="10" type="ORF">HDID_LOCUS8517</name>
</gene>
<keyword evidence="8" id="KW-0539">Nucleus</keyword>
<evidence type="ECO:0000256" key="7">
    <source>
        <dbReference type="ARBA" id="ARBA00023170"/>
    </source>
</evidence>
<keyword evidence="4" id="KW-0805">Transcription regulation</keyword>
<evidence type="ECO:0000313" key="10">
    <source>
        <dbReference type="EMBL" id="VDL60835.1"/>
    </source>
</evidence>
<keyword evidence="3" id="KW-0862">Zinc</keyword>
<dbReference type="Proteomes" id="UP000274504">
    <property type="component" value="Unassembled WGS sequence"/>
</dbReference>
<dbReference type="InterPro" id="IPR013088">
    <property type="entry name" value="Znf_NHR/GATA"/>
</dbReference>
<evidence type="ECO:0000256" key="8">
    <source>
        <dbReference type="ARBA" id="ARBA00023242"/>
    </source>
</evidence>
<dbReference type="EMBL" id="UYSG01011091">
    <property type="protein sequence ID" value="VDL60835.1"/>
    <property type="molecule type" value="Genomic_DNA"/>
</dbReference>
<dbReference type="SUPFAM" id="SSF57716">
    <property type="entry name" value="Glucocorticoid receptor-like (DNA-binding domain)"/>
    <property type="match status" value="1"/>
</dbReference>
<dbReference type="PANTHER" id="PTHR24085:SF4">
    <property type="entry name" value="NUCLEAR HORMONE RECEPTOR HR38-RELATED"/>
    <property type="match status" value="1"/>
</dbReference>
<dbReference type="GO" id="GO:0000978">
    <property type="term" value="F:RNA polymerase II cis-regulatory region sequence-specific DNA binding"/>
    <property type="evidence" value="ECO:0007669"/>
    <property type="project" value="TreeGrafter"/>
</dbReference>
<dbReference type="PANTHER" id="PTHR24085">
    <property type="entry name" value="NUCLEAR HORMONE RECEPTOR"/>
    <property type="match status" value="1"/>
</dbReference>
<evidence type="ECO:0000256" key="6">
    <source>
        <dbReference type="ARBA" id="ARBA00023163"/>
    </source>
</evidence>
<dbReference type="GO" id="GO:0000981">
    <property type="term" value="F:DNA-binding transcription factor activity, RNA polymerase II-specific"/>
    <property type="evidence" value="ECO:0007669"/>
    <property type="project" value="TreeGrafter"/>
</dbReference>
<dbReference type="Gene3D" id="3.30.50.10">
    <property type="entry name" value="Erythroid Transcription Factor GATA-1, subunit A"/>
    <property type="match status" value="1"/>
</dbReference>
<dbReference type="GO" id="GO:0005667">
    <property type="term" value="C:transcription regulator complex"/>
    <property type="evidence" value="ECO:0007669"/>
    <property type="project" value="TreeGrafter"/>
</dbReference>
<name>A0A0R3ST35_HYMDI</name>
<reference evidence="10 11" key="2">
    <citation type="submission" date="2018-11" db="EMBL/GenBank/DDBJ databases">
        <authorList>
            <consortium name="Pathogen Informatics"/>
        </authorList>
    </citation>
    <scope>NUCLEOTIDE SEQUENCE [LARGE SCALE GENOMIC DNA]</scope>
</reference>
<feature type="domain" description="Nuclear receptor" evidence="9">
    <location>
        <begin position="1"/>
        <end position="40"/>
    </location>
</feature>
<evidence type="ECO:0000259" key="9">
    <source>
        <dbReference type="PROSITE" id="PS51030"/>
    </source>
</evidence>
<dbReference type="OrthoDB" id="5771769at2759"/>
<keyword evidence="2" id="KW-0863">Zinc-finger</keyword>
<keyword evidence="1" id="KW-0479">Metal-binding</keyword>
<keyword evidence="7" id="KW-0675">Receptor</keyword>
<keyword evidence="6" id="KW-0804">Transcription</keyword>
<evidence type="ECO:0000313" key="12">
    <source>
        <dbReference type="WBParaSite" id="HDID_0000851901-mRNA-1"/>
    </source>
</evidence>
<dbReference type="WBParaSite" id="HDID_0000851901-mRNA-1">
    <property type="protein sequence ID" value="HDID_0000851901-mRNA-1"/>
    <property type="gene ID" value="HDID_0000851901"/>
</dbReference>
<dbReference type="GO" id="GO:0035259">
    <property type="term" value="F:nuclear glucocorticoid receptor binding"/>
    <property type="evidence" value="ECO:0007669"/>
    <property type="project" value="TreeGrafter"/>
</dbReference>
<evidence type="ECO:0000256" key="3">
    <source>
        <dbReference type="ARBA" id="ARBA00022833"/>
    </source>
</evidence>